<protein>
    <recommendedName>
        <fullName evidence="4">Tip attachment protein J domain-containing protein</fullName>
    </recommendedName>
</protein>
<name>S3MYX8_9GAMM</name>
<keyword evidence="1" id="KW-0812">Transmembrane</keyword>
<feature type="transmembrane region" description="Helical" evidence="1">
    <location>
        <begin position="81"/>
        <end position="102"/>
    </location>
</feature>
<reference evidence="2 3" key="1">
    <citation type="submission" date="2013-06" db="EMBL/GenBank/DDBJ databases">
        <title>The Genome Sequence of Acinetobacter rudis CIP 110305.</title>
        <authorList>
            <consortium name="The Broad Institute Genome Sequencing Platform"/>
            <consortium name="The Broad Institute Genome Sequencing Center for Infectious Disease"/>
            <person name="Cerqueira G."/>
            <person name="Feldgarden M."/>
            <person name="Courvalin P."/>
            <person name="Perichon B."/>
            <person name="Grillot-Courvalin C."/>
            <person name="Clermont D."/>
            <person name="Rocha E."/>
            <person name="Yoon E.-J."/>
            <person name="Nemec A."/>
            <person name="Young S.K."/>
            <person name="Zeng Q."/>
            <person name="Gargeya S."/>
            <person name="Fitzgerald M."/>
            <person name="Abouelleil A."/>
            <person name="Alvarado L."/>
            <person name="Berlin A.M."/>
            <person name="Chapman S.B."/>
            <person name="Dewar J."/>
            <person name="Goldberg J."/>
            <person name="Griggs A."/>
            <person name="Gujja S."/>
            <person name="Hansen M."/>
            <person name="Howarth C."/>
            <person name="Imamovic A."/>
            <person name="Larimer J."/>
            <person name="McCowan C."/>
            <person name="Murphy C."/>
            <person name="Pearson M."/>
            <person name="Priest M."/>
            <person name="Roberts A."/>
            <person name="Saif S."/>
            <person name="Shea T."/>
            <person name="Sykes S."/>
            <person name="Wortman J."/>
            <person name="Nusbaum C."/>
            <person name="Birren B."/>
        </authorList>
    </citation>
    <scope>NUCLEOTIDE SEQUENCE [LARGE SCALE GENOMIC DNA]</scope>
    <source>
        <strain evidence="2 3">CIP 110305</strain>
    </source>
</reference>
<dbReference type="STRING" id="632955.GCA_000829675_00403"/>
<dbReference type="RefSeq" id="WP_016657037.1">
    <property type="nucleotide sequence ID" value="NZ_KE340353.1"/>
</dbReference>
<keyword evidence="1" id="KW-1133">Transmembrane helix</keyword>
<sequence>MKKVTIVHDQHDNSKNEYFEVDDLSKFLVEYFKGKRPVNLQFYHNGVSRQTIVTPKTIADIEYLENLTGTIYVVIHPAYGWLIYVYYAIVAVMAAYSVYAVLTMPKPPSQASGSANNELAQRSNRPRLNGRIPDIYGEVRSFSDLIAQVYTKYIDNIEVEECVLCIGRGYYQIRDMKDGDTDVGNINGMAVSVYNPNNSLIGPADWRIGAEFTHLPLEVQKSESINGQSLKQPNDVKLTSNEIWFEAPNLIKCSSSIDFTHGFASGDNIAIQNAVFGVSDVILTGEMLIKQNNHIVIETTRDIDNVSLFTGLQLTGATVEIVTEETVTRIAPKFNERGNPALDLNGDQIFESVTEAVEKKVTRDLSGQYTVAAIQKTTIPTGFHYDIALTNPHYVNPSWALLNDDYQIIAGALLNKNTQGITLNGAYTISSLTPNVIALVNPAAINNEWEKLYTLPSKSTAGQAVSVQLDGVSNKWVGWFNVDMSNAEGMSINLTWPQGLYWQSKSGRRDPTESKVLIEYQQVDDNGNVIGAVQQRVLFFREYNLSQFGRTLEINFNFVGSFRFRACLDWYTDDSYHGEVKIKDVFAFAKTDKHSYDGITVIRTITPATDGALSVKDRKLNCLVRRMLPVDGVGELQPTKDAGQILINMALDPYIGRRSLHEIDIDQIKSEIQKVKDYFGSDKAVEFCYTFDDDKLSFEEQVGMVASACFCEAYRYGNKIRFKFEQPQPNSVLLFNHRNKVPGSEKRTWTIGINKDYDGVELEWTDPSDDTRTTYSVPEGGGAKNPLKITTSGIRNEAQAKTRAWREWNKLLYQTESVEFDALDESNLLQRNDRILVADGTSLETQDGEIESVDVLTLTLSQVVNFDDGQLYYIHLQMPDASIDIIQCLKAEQSNQVILTRAPRMPLVIDDDRYIRTTYSIIKASDTDKQAFLLTEMSPNDAMTNKLTCINYDDRYYEKDHSFF</sequence>
<dbReference type="PATRIC" id="fig|421052.3.peg.2579"/>
<dbReference type="OrthoDB" id="6662632at2"/>
<comment type="caution">
    <text evidence="2">The sequence shown here is derived from an EMBL/GenBank/DDBJ whole genome shotgun (WGS) entry which is preliminary data.</text>
</comment>
<proteinExistence type="predicted"/>
<dbReference type="Proteomes" id="UP000014568">
    <property type="component" value="Unassembled WGS sequence"/>
</dbReference>
<dbReference type="HOGENOM" id="CLU_010882_0_0_6"/>
<organism evidence="2 3">
    <name type="scientific">Acinetobacter rudis CIP 110305</name>
    <dbReference type="NCBI Taxonomy" id="421052"/>
    <lineage>
        <taxon>Bacteria</taxon>
        <taxon>Pseudomonadati</taxon>
        <taxon>Pseudomonadota</taxon>
        <taxon>Gammaproteobacteria</taxon>
        <taxon>Moraxellales</taxon>
        <taxon>Moraxellaceae</taxon>
        <taxon>Acinetobacter</taxon>
    </lineage>
</organism>
<dbReference type="EMBL" id="ATGI01000032">
    <property type="protein sequence ID" value="EPF71608.1"/>
    <property type="molecule type" value="Genomic_DNA"/>
</dbReference>
<keyword evidence="3" id="KW-1185">Reference proteome</keyword>
<gene>
    <name evidence="2" type="ORF">F945_02641</name>
</gene>
<accession>S3MYX8</accession>
<keyword evidence="1" id="KW-0472">Membrane</keyword>
<dbReference type="eggNOG" id="COG4733">
    <property type="taxonomic scope" value="Bacteria"/>
</dbReference>
<dbReference type="AlphaFoldDB" id="S3MYX8"/>
<evidence type="ECO:0000313" key="2">
    <source>
        <dbReference type="EMBL" id="EPF71608.1"/>
    </source>
</evidence>
<dbReference type="NCBIfam" id="NF040662">
    <property type="entry name" value="attach_TipJ_rel"/>
    <property type="match status" value="1"/>
</dbReference>
<evidence type="ECO:0008006" key="4">
    <source>
        <dbReference type="Google" id="ProtNLM"/>
    </source>
</evidence>
<evidence type="ECO:0000313" key="3">
    <source>
        <dbReference type="Proteomes" id="UP000014568"/>
    </source>
</evidence>
<evidence type="ECO:0000256" key="1">
    <source>
        <dbReference type="SAM" id="Phobius"/>
    </source>
</evidence>